<dbReference type="OrthoDB" id="43562at2"/>
<feature type="transmembrane region" description="Helical" evidence="1">
    <location>
        <begin position="181"/>
        <end position="205"/>
    </location>
</feature>
<feature type="transmembrane region" description="Helical" evidence="1">
    <location>
        <begin position="225"/>
        <end position="241"/>
    </location>
</feature>
<organism evidence="3 4">
    <name type="scientific">Filobacillus milosensis</name>
    <dbReference type="NCBI Taxonomy" id="94137"/>
    <lineage>
        <taxon>Bacteria</taxon>
        <taxon>Bacillati</taxon>
        <taxon>Bacillota</taxon>
        <taxon>Bacilli</taxon>
        <taxon>Bacillales</taxon>
        <taxon>Bacillaceae</taxon>
        <taxon>Filobacillus</taxon>
    </lineage>
</organism>
<feature type="transmembrane region" description="Helical" evidence="1">
    <location>
        <begin position="148"/>
        <end position="175"/>
    </location>
</feature>
<feature type="transmembrane region" description="Helical" evidence="1">
    <location>
        <begin position="66"/>
        <end position="89"/>
    </location>
</feature>
<proteinExistence type="predicted"/>
<feature type="transmembrane region" description="Helical" evidence="1">
    <location>
        <begin position="109"/>
        <end position="128"/>
    </location>
</feature>
<keyword evidence="1" id="KW-0472">Membrane</keyword>
<protein>
    <submittedName>
        <fullName evidence="3">Sulfite exporter TauE/SafE family protein</fullName>
    </submittedName>
</protein>
<comment type="caution">
    <text evidence="3">The sequence shown here is derived from an EMBL/GenBank/DDBJ whole genome shotgun (WGS) entry which is preliminary data.</text>
</comment>
<keyword evidence="4" id="KW-1185">Reference proteome</keyword>
<accession>A0A4Y8IGP0</accession>
<evidence type="ECO:0000259" key="2">
    <source>
        <dbReference type="Pfam" id="PF13386"/>
    </source>
</evidence>
<dbReference type="PANTHER" id="PTHR31272">
    <property type="entry name" value="CYTOCHROME C-TYPE BIOGENESIS PROTEIN HI_1454-RELATED"/>
    <property type="match status" value="1"/>
</dbReference>
<evidence type="ECO:0000313" key="4">
    <source>
        <dbReference type="Proteomes" id="UP000297975"/>
    </source>
</evidence>
<dbReference type="InterPro" id="IPR051790">
    <property type="entry name" value="Cytochrome_c-biogenesis_DsbD"/>
</dbReference>
<keyword evidence="1" id="KW-1133">Transmembrane helix</keyword>
<dbReference type="EMBL" id="SOPW01000019">
    <property type="protein sequence ID" value="TFB14105.1"/>
    <property type="molecule type" value="Genomic_DNA"/>
</dbReference>
<evidence type="ECO:0000313" key="3">
    <source>
        <dbReference type="EMBL" id="TFB14105.1"/>
    </source>
</evidence>
<evidence type="ECO:0000256" key="1">
    <source>
        <dbReference type="SAM" id="Phobius"/>
    </source>
</evidence>
<feature type="domain" description="Urease accessory protein UreH-like transmembrane" evidence="2">
    <location>
        <begin position="31"/>
        <end position="236"/>
    </location>
</feature>
<dbReference type="Proteomes" id="UP000297975">
    <property type="component" value="Unassembled WGS sequence"/>
</dbReference>
<dbReference type="RefSeq" id="WP_134341180.1">
    <property type="nucleotide sequence ID" value="NZ_SOPW01000019.1"/>
</dbReference>
<dbReference type="AlphaFoldDB" id="A0A4Y8IGP0"/>
<sequence length="242" mass="27150">MYQFFSDISNFLSEPFFKLMNQWEGIPILSAFILGLIGALAPCQFTGNLGAITIYGTRSFQNNIPWVHILLFILGKIVVFSGLGLVVWLMGNEFQSNLTLVIPYIRKAIGPMLILIGLFMIDLIKVRWTFNMGKIPERYLKDSKLGSFLMGVSFTLAFCPTMFILFFMTLMPVVLSTSYGAVLPSVFGIGTSIPLLIAIFLIWYFELGGALVKRGRKVGHVVQRVAGWLLLILGILDTLTYW</sequence>
<reference evidence="3 4" key="1">
    <citation type="submission" date="2019-03" db="EMBL/GenBank/DDBJ databases">
        <authorList>
            <person name="He R.-H."/>
        </authorList>
    </citation>
    <scope>NUCLEOTIDE SEQUENCE [LARGE SCALE GENOMIC DNA]</scope>
    <source>
        <strain evidence="4">SH 714</strain>
    </source>
</reference>
<gene>
    <name evidence="3" type="ORF">E3U55_14410</name>
</gene>
<keyword evidence="1" id="KW-0812">Transmembrane</keyword>
<dbReference type="Pfam" id="PF13386">
    <property type="entry name" value="DsbD_2"/>
    <property type="match status" value="1"/>
</dbReference>
<dbReference type="InterPro" id="IPR039447">
    <property type="entry name" value="UreH-like_TM_dom"/>
</dbReference>
<feature type="transmembrane region" description="Helical" evidence="1">
    <location>
        <begin position="25"/>
        <end position="45"/>
    </location>
</feature>
<dbReference type="PANTHER" id="PTHR31272:SF4">
    <property type="entry name" value="CYTOCHROME C-TYPE BIOGENESIS PROTEIN HI_1454-RELATED"/>
    <property type="match status" value="1"/>
</dbReference>
<name>A0A4Y8IGP0_9BACI</name>